<name>A0A4Q9DQD5_9BACL</name>
<accession>A0A4Q9DQD5</accession>
<dbReference type="AlphaFoldDB" id="A0A4Q9DQD5"/>
<proteinExistence type="predicted"/>
<reference evidence="1 2" key="1">
    <citation type="submission" date="2019-02" db="EMBL/GenBank/DDBJ databases">
        <title>Paenibacillus sp. nov., isolated from surface-sterilized tissue of Thalictrum simplex L.</title>
        <authorList>
            <person name="Tuo L."/>
        </authorList>
    </citation>
    <scope>NUCLEOTIDE SEQUENCE [LARGE SCALE GENOMIC DNA]</scope>
    <source>
        <strain evidence="1 2">N2SHLJ1</strain>
    </source>
</reference>
<dbReference type="Proteomes" id="UP000293142">
    <property type="component" value="Unassembled WGS sequence"/>
</dbReference>
<evidence type="ECO:0000313" key="1">
    <source>
        <dbReference type="EMBL" id="TBL78628.1"/>
    </source>
</evidence>
<sequence>MLLAESRWKVQTGTAMNPNYSPEQIEGNMPAGTSSFYPATPFAVIKNNEWRKPVAGFFK</sequence>
<organism evidence="1 2">
    <name type="scientific">Paenibacillus thalictri</name>
    <dbReference type="NCBI Taxonomy" id="2527873"/>
    <lineage>
        <taxon>Bacteria</taxon>
        <taxon>Bacillati</taxon>
        <taxon>Bacillota</taxon>
        <taxon>Bacilli</taxon>
        <taxon>Bacillales</taxon>
        <taxon>Paenibacillaceae</taxon>
        <taxon>Paenibacillus</taxon>
    </lineage>
</organism>
<keyword evidence="2" id="KW-1185">Reference proteome</keyword>
<gene>
    <name evidence="1" type="ORF">EYB31_14100</name>
</gene>
<dbReference type="EMBL" id="SIRE01000009">
    <property type="protein sequence ID" value="TBL78628.1"/>
    <property type="molecule type" value="Genomic_DNA"/>
</dbReference>
<evidence type="ECO:0000313" key="2">
    <source>
        <dbReference type="Proteomes" id="UP000293142"/>
    </source>
</evidence>
<protein>
    <submittedName>
        <fullName evidence="1">Uncharacterized protein</fullName>
    </submittedName>
</protein>
<comment type="caution">
    <text evidence="1">The sequence shown here is derived from an EMBL/GenBank/DDBJ whole genome shotgun (WGS) entry which is preliminary data.</text>
</comment>